<gene>
    <name evidence="1" type="ORF">JJN12_03745</name>
</gene>
<evidence type="ECO:0000313" key="2">
    <source>
        <dbReference type="Proteomes" id="UP000604730"/>
    </source>
</evidence>
<proteinExistence type="predicted"/>
<dbReference type="Proteomes" id="UP000604730">
    <property type="component" value="Unassembled WGS sequence"/>
</dbReference>
<organism evidence="1 2">
    <name type="scientific">Catonella massiliensis</name>
    <dbReference type="NCBI Taxonomy" id="2799636"/>
    <lineage>
        <taxon>Bacteria</taxon>
        <taxon>Bacillati</taxon>
        <taxon>Bacillota</taxon>
        <taxon>Clostridia</taxon>
        <taxon>Lachnospirales</taxon>
        <taxon>Lachnospiraceae</taxon>
        <taxon>Catonella</taxon>
    </lineage>
</organism>
<reference evidence="1 2" key="1">
    <citation type="submission" date="2021-01" db="EMBL/GenBank/DDBJ databases">
        <title>Isolation and description of Catonella massiliensis sp. nov., a novel Catonella species, isolated from a stable periodontitis subject.</title>
        <authorList>
            <person name="Antezack A."/>
            <person name="Boxberger M."/>
            <person name="La Scola B."/>
            <person name="Monnet-Corti V."/>
        </authorList>
    </citation>
    <scope>NUCLEOTIDE SEQUENCE [LARGE SCALE GENOMIC DNA]</scope>
    <source>
        <strain evidence="1 2">Marseille-Q4567</strain>
    </source>
</reference>
<accession>A0ABS1IYI8</accession>
<comment type="caution">
    <text evidence="1">The sequence shown here is derived from an EMBL/GenBank/DDBJ whole genome shotgun (WGS) entry which is preliminary data.</text>
</comment>
<sequence length="136" mass="15846">MSENIVTDLKQSLIQLIEHLRNENIIKNVSVEDLKCQTFNSLVILLRDTLGEEYPNTKLKPIMKSVHYANNFSDLSLKESAFVLDEIEQYLCVNKFLNHDKSVKYFNKRITAKGFEINQENLFLVMIESLLYCKAI</sequence>
<protein>
    <submittedName>
        <fullName evidence="1">Uncharacterized protein</fullName>
    </submittedName>
</protein>
<dbReference type="RefSeq" id="WP_208428425.1">
    <property type="nucleotide sequence ID" value="NZ_JAEPRJ010000001.1"/>
</dbReference>
<dbReference type="EMBL" id="JAEPRJ010000001">
    <property type="protein sequence ID" value="MBK5896897.1"/>
    <property type="molecule type" value="Genomic_DNA"/>
</dbReference>
<name>A0ABS1IYI8_9FIRM</name>
<evidence type="ECO:0000313" key="1">
    <source>
        <dbReference type="EMBL" id="MBK5896897.1"/>
    </source>
</evidence>
<keyword evidence="2" id="KW-1185">Reference proteome</keyword>